<dbReference type="AlphaFoldDB" id="A0AAX4HUS6"/>
<dbReference type="Gene3D" id="3.40.50.2300">
    <property type="match status" value="1"/>
</dbReference>
<dbReference type="SMART" id="SM00448">
    <property type="entry name" value="REC"/>
    <property type="match status" value="1"/>
</dbReference>
<name>A0AAX4HUS6_9BACT</name>
<dbReference type="InterPro" id="IPR011006">
    <property type="entry name" value="CheY-like_superfamily"/>
</dbReference>
<reference evidence="3 4" key="1">
    <citation type="submission" date="2023-11" db="EMBL/GenBank/DDBJ databases">
        <title>Peredibacter starrii A3.12.</title>
        <authorList>
            <person name="Mitchell R.J."/>
        </authorList>
    </citation>
    <scope>NUCLEOTIDE SEQUENCE [LARGE SCALE GENOMIC DNA]</scope>
    <source>
        <strain evidence="3 4">A3.12</strain>
    </source>
</reference>
<evidence type="ECO:0000313" key="4">
    <source>
        <dbReference type="Proteomes" id="UP001324634"/>
    </source>
</evidence>
<dbReference type="KEGG" id="psti:SOO65_09055"/>
<evidence type="ECO:0000256" key="1">
    <source>
        <dbReference type="PROSITE-ProRule" id="PRU00169"/>
    </source>
</evidence>
<protein>
    <submittedName>
        <fullName evidence="3">Response regulator</fullName>
    </submittedName>
</protein>
<dbReference type="CDD" id="cd00156">
    <property type="entry name" value="REC"/>
    <property type="match status" value="1"/>
</dbReference>
<sequence>MKSVLLLDDDKDLCVLMCSIFEELGLRGVCVNSYNDLIQINLPKENFDLIFLDINLGTGSKNGIDAYDWVKSQKYQKKIVFFTGHARNYPLLQAKLSEPNVTVLEKPAALEIIEEILSSI</sequence>
<dbReference type="Pfam" id="PF00072">
    <property type="entry name" value="Response_reg"/>
    <property type="match status" value="1"/>
</dbReference>
<dbReference type="PROSITE" id="PS50110">
    <property type="entry name" value="RESPONSE_REGULATORY"/>
    <property type="match status" value="1"/>
</dbReference>
<dbReference type="RefSeq" id="WP_321399561.1">
    <property type="nucleotide sequence ID" value="NZ_CP139487.1"/>
</dbReference>
<evidence type="ECO:0000313" key="3">
    <source>
        <dbReference type="EMBL" id="WPU66897.1"/>
    </source>
</evidence>
<organism evidence="3 4">
    <name type="scientific">Peredibacter starrii</name>
    <dbReference type="NCBI Taxonomy" id="28202"/>
    <lineage>
        <taxon>Bacteria</taxon>
        <taxon>Pseudomonadati</taxon>
        <taxon>Bdellovibrionota</taxon>
        <taxon>Bacteriovoracia</taxon>
        <taxon>Bacteriovoracales</taxon>
        <taxon>Bacteriovoracaceae</taxon>
        <taxon>Peredibacter</taxon>
    </lineage>
</organism>
<dbReference type="Proteomes" id="UP001324634">
    <property type="component" value="Chromosome"/>
</dbReference>
<gene>
    <name evidence="3" type="ORF">SOO65_09055</name>
</gene>
<keyword evidence="1" id="KW-0597">Phosphoprotein</keyword>
<evidence type="ECO:0000259" key="2">
    <source>
        <dbReference type="PROSITE" id="PS50110"/>
    </source>
</evidence>
<feature type="modified residue" description="4-aspartylphosphate" evidence="1">
    <location>
        <position position="53"/>
    </location>
</feature>
<proteinExistence type="predicted"/>
<dbReference type="SUPFAM" id="SSF52172">
    <property type="entry name" value="CheY-like"/>
    <property type="match status" value="1"/>
</dbReference>
<dbReference type="EMBL" id="CP139487">
    <property type="protein sequence ID" value="WPU66897.1"/>
    <property type="molecule type" value="Genomic_DNA"/>
</dbReference>
<keyword evidence="4" id="KW-1185">Reference proteome</keyword>
<accession>A0AAX4HUS6</accession>
<feature type="domain" description="Response regulatory" evidence="2">
    <location>
        <begin position="3"/>
        <end position="120"/>
    </location>
</feature>
<dbReference type="InterPro" id="IPR001789">
    <property type="entry name" value="Sig_transdc_resp-reg_receiver"/>
</dbReference>
<dbReference type="GO" id="GO:0000160">
    <property type="term" value="P:phosphorelay signal transduction system"/>
    <property type="evidence" value="ECO:0007669"/>
    <property type="project" value="InterPro"/>
</dbReference>